<proteinExistence type="predicted"/>
<dbReference type="Proteomes" id="UP000247702">
    <property type="component" value="Unassembled WGS sequence"/>
</dbReference>
<name>A0A2Z6SC84_9GLOM</name>
<gene>
    <name evidence="1" type="ORF">RclHR1_00720011</name>
</gene>
<evidence type="ECO:0000313" key="1">
    <source>
        <dbReference type="EMBL" id="GBC07002.1"/>
    </source>
</evidence>
<dbReference type="AlphaFoldDB" id="A0A2Z6SC84"/>
<keyword evidence="2" id="KW-1185">Reference proteome</keyword>
<sequence length="91" mass="10697">MGYDEKRLSYGNSVIYLLDSSEYEGGRRRATDMNWSSKIYNICESLVQKNQLVLYWLEDNEGNGLERSFVREELQIIPPDIEYSPQWVLAI</sequence>
<accession>A0A2Z6SC84</accession>
<reference evidence="1 2" key="1">
    <citation type="submission" date="2017-11" db="EMBL/GenBank/DDBJ databases">
        <title>The genome of Rhizophagus clarus HR1 reveals common genetic basis of auxotrophy among arbuscular mycorrhizal fungi.</title>
        <authorList>
            <person name="Kobayashi Y."/>
        </authorList>
    </citation>
    <scope>NUCLEOTIDE SEQUENCE [LARGE SCALE GENOMIC DNA]</scope>
    <source>
        <strain evidence="1 2">HR1</strain>
    </source>
</reference>
<comment type="caution">
    <text evidence="1">The sequence shown here is derived from an EMBL/GenBank/DDBJ whole genome shotgun (WGS) entry which is preliminary data.</text>
</comment>
<organism evidence="1 2">
    <name type="scientific">Rhizophagus clarus</name>
    <dbReference type="NCBI Taxonomy" id="94130"/>
    <lineage>
        <taxon>Eukaryota</taxon>
        <taxon>Fungi</taxon>
        <taxon>Fungi incertae sedis</taxon>
        <taxon>Mucoromycota</taxon>
        <taxon>Glomeromycotina</taxon>
        <taxon>Glomeromycetes</taxon>
        <taxon>Glomerales</taxon>
        <taxon>Glomeraceae</taxon>
        <taxon>Rhizophagus</taxon>
    </lineage>
</organism>
<dbReference type="EMBL" id="BEXD01004115">
    <property type="protein sequence ID" value="GBC07002.1"/>
    <property type="molecule type" value="Genomic_DNA"/>
</dbReference>
<protein>
    <submittedName>
        <fullName evidence="1">Uncharacterized protein</fullName>
    </submittedName>
</protein>
<evidence type="ECO:0000313" key="2">
    <source>
        <dbReference type="Proteomes" id="UP000247702"/>
    </source>
</evidence>